<proteinExistence type="predicted"/>
<organism evidence="2 3">
    <name type="scientific">Sphingomonas palmae</name>
    <dbReference type="NCBI Taxonomy" id="1855283"/>
    <lineage>
        <taxon>Bacteria</taxon>
        <taxon>Pseudomonadati</taxon>
        <taxon>Pseudomonadota</taxon>
        <taxon>Alphaproteobacteria</taxon>
        <taxon>Sphingomonadales</taxon>
        <taxon>Sphingomonadaceae</taxon>
        <taxon>Sphingomonas</taxon>
    </lineage>
</organism>
<evidence type="ECO:0000256" key="1">
    <source>
        <dbReference type="SAM" id="SignalP"/>
    </source>
</evidence>
<dbReference type="OrthoDB" id="7596012at2"/>
<dbReference type="AlphaFoldDB" id="A0A1H7LWG3"/>
<evidence type="ECO:0000313" key="2">
    <source>
        <dbReference type="EMBL" id="SEL03281.1"/>
    </source>
</evidence>
<dbReference type="EMBL" id="FNZZ01000002">
    <property type="protein sequence ID" value="SEL03281.1"/>
    <property type="molecule type" value="Genomic_DNA"/>
</dbReference>
<evidence type="ECO:0000313" key="3">
    <source>
        <dbReference type="Proteomes" id="UP000199214"/>
    </source>
</evidence>
<keyword evidence="3" id="KW-1185">Reference proteome</keyword>
<feature type="chain" id="PRO_5011685753" evidence="1">
    <location>
        <begin position="39"/>
        <end position="161"/>
    </location>
</feature>
<dbReference type="Proteomes" id="UP000199214">
    <property type="component" value="Unassembled WGS sequence"/>
</dbReference>
<gene>
    <name evidence="2" type="ORF">SAMN05216382_1329</name>
</gene>
<keyword evidence="1" id="KW-0732">Signal</keyword>
<sequence>MFTRVRLSSLPGSALLAPVLLVAAAPLLVSAQAAPAWAGSELAQLTIHERLIIRIPRVSPMRARATPITPVWREKKGPHCVEMKSLTGAAISEDGDVDLIVEGVRRIRAKLDDECPAMNFYSGFYLKPTADGKICARRDLLRSRSGSRCGIDRFRKLVAAK</sequence>
<reference evidence="3" key="1">
    <citation type="submission" date="2016-10" db="EMBL/GenBank/DDBJ databases">
        <authorList>
            <person name="Varghese N."/>
            <person name="Submissions S."/>
        </authorList>
    </citation>
    <scope>NUCLEOTIDE SEQUENCE [LARGE SCALE GENOMIC DNA]</scope>
    <source>
        <strain evidence="3">JS21-1</strain>
    </source>
</reference>
<accession>A0A1H7LWG3</accession>
<name>A0A1H7LWG3_9SPHN</name>
<feature type="signal peptide" evidence="1">
    <location>
        <begin position="1"/>
        <end position="38"/>
    </location>
</feature>
<protein>
    <submittedName>
        <fullName evidence="2">Uncharacterized protein</fullName>
    </submittedName>
</protein>
<dbReference type="STRING" id="1855283.SAMN05216382_1329"/>
<dbReference type="RefSeq" id="WP_093004520.1">
    <property type="nucleotide sequence ID" value="NZ_FNZZ01000002.1"/>
</dbReference>